<keyword evidence="2" id="KW-1185">Reference proteome</keyword>
<comment type="caution">
    <text evidence="1">The sequence shown here is derived from an EMBL/GenBank/DDBJ whole genome shotgun (WGS) entry which is preliminary data.</text>
</comment>
<sequence>MMIFDDSESILSTVTRLLLVCVACIQRSCTSHVPFQDLWAIGKSSRIHSPFCFSDSDSVLKMQNTCRYFQSVRRSCKFPSAQQCFVQSQSVDIRSKMGIGVITRATAPRLALGPSLPALHLHRRTRQLRRRGSSAAQPTRRWLGFCHHGRPHRTSRSDHWPPPRAGTFLARIPQGLGDLPTTRETRQDSWLPTLRHQSMAAASSGLFPSA</sequence>
<gene>
    <name evidence="1" type="ORF">TCAP_01680</name>
</gene>
<reference evidence="1 2" key="1">
    <citation type="submission" date="2017-08" db="EMBL/GenBank/DDBJ databases">
        <title>Harnessing the power of phylogenomics to disentangle the directionality and signatures of interkingdom host jumping in the parasitic fungal genus Tolypocladium.</title>
        <authorList>
            <person name="Quandt C.A."/>
            <person name="Patterson W."/>
            <person name="Spatafora J.W."/>
        </authorList>
    </citation>
    <scope>NUCLEOTIDE SEQUENCE [LARGE SCALE GENOMIC DNA]</scope>
    <source>
        <strain evidence="1 2">CBS 113982</strain>
    </source>
</reference>
<evidence type="ECO:0000313" key="1">
    <source>
        <dbReference type="EMBL" id="PNY28392.1"/>
    </source>
</evidence>
<proteinExistence type="predicted"/>
<protein>
    <submittedName>
        <fullName evidence="1">Uncharacterized protein</fullName>
    </submittedName>
</protein>
<dbReference type="EMBL" id="NRSZ01000268">
    <property type="protein sequence ID" value="PNY28392.1"/>
    <property type="molecule type" value="Genomic_DNA"/>
</dbReference>
<evidence type="ECO:0000313" key="2">
    <source>
        <dbReference type="Proteomes" id="UP000236621"/>
    </source>
</evidence>
<name>A0A2K3QLI1_9HYPO</name>
<dbReference type="Proteomes" id="UP000236621">
    <property type="component" value="Unassembled WGS sequence"/>
</dbReference>
<accession>A0A2K3QLI1</accession>
<dbReference type="AlphaFoldDB" id="A0A2K3QLI1"/>
<organism evidence="1 2">
    <name type="scientific">Tolypocladium capitatum</name>
    <dbReference type="NCBI Taxonomy" id="45235"/>
    <lineage>
        <taxon>Eukaryota</taxon>
        <taxon>Fungi</taxon>
        <taxon>Dikarya</taxon>
        <taxon>Ascomycota</taxon>
        <taxon>Pezizomycotina</taxon>
        <taxon>Sordariomycetes</taxon>
        <taxon>Hypocreomycetidae</taxon>
        <taxon>Hypocreales</taxon>
        <taxon>Ophiocordycipitaceae</taxon>
        <taxon>Tolypocladium</taxon>
    </lineage>
</organism>